<name>A0A918Q2M4_9BACT</name>
<dbReference type="InterPro" id="IPR008000">
    <property type="entry name" value="Rham/fucose_mutarotase"/>
</dbReference>
<dbReference type="EMBL" id="BMWX01000004">
    <property type="protein sequence ID" value="GGZ31718.1"/>
    <property type="molecule type" value="Genomic_DNA"/>
</dbReference>
<comment type="caution">
    <text evidence="1">The sequence shown here is derived from an EMBL/GenBank/DDBJ whole genome shotgun (WGS) entry which is preliminary data.</text>
</comment>
<dbReference type="PANTHER" id="PTHR43239">
    <property type="entry name" value="UPF0734 PROTEIN DDB_G0273871/DDB_G0273177"/>
    <property type="match status" value="1"/>
</dbReference>
<reference evidence="1" key="1">
    <citation type="journal article" date="2014" name="Int. J. Syst. Evol. Microbiol.">
        <title>Complete genome sequence of Corynebacterium casei LMG S-19264T (=DSM 44701T), isolated from a smear-ripened cheese.</title>
        <authorList>
            <consortium name="US DOE Joint Genome Institute (JGI-PGF)"/>
            <person name="Walter F."/>
            <person name="Albersmeier A."/>
            <person name="Kalinowski J."/>
            <person name="Ruckert C."/>
        </authorList>
    </citation>
    <scope>NUCLEOTIDE SEQUENCE</scope>
    <source>
        <strain evidence="1">KCTC 12368</strain>
    </source>
</reference>
<organism evidence="1 2">
    <name type="scientific">Echinicola pacifica</name>
    <dbReference type="NCBI Taxonomy" id="346377"/>
    <lineage>
        <taxon>Bacteria</taxon>
        <taxon>Pseudomonadati</taxon>
        <taxon>Bacteroidota</taxon>
        <taxon>Cytophagia</taxon>
        <taxon>Cytophagales</taxon>
        <taxon>Cyclobacteriaceae</taxon>
        <taxon>Echinicola</taxon>
    </lineage>
</organism>
<evidence type="ECO:0000313" key="2">
    <source>
        <dbReference type="Proteomes" id="UP000619457"/>
    </source>
</evidence>
<dbReference type="PANTHER" id="PTHR43239:SF1">
    <property type="entry name" value="UPF0734 PROTEIN DDB_G0273871_DDB_G0273177"/>
    <property type="match status" value="1"/>
</dbReference>
<dbReference type="GO" id="GO:0016857">
    <property type="term" value="F:racemase and epimerase activity, acting on carbohydrates and derivatives"/>
    <property type="evidence" value="ECO:0007669"/>
    <property type="project" value="InterPro"/>
</dbReference>
<proteinExistence type="predicted"/>
<keyword evidence="2" id="KW-1185">Reference proteome</keyword>
<protein>
    <submittedName>
        <fullName evidence="1">L-fucose mutarotase</fullName>
    </submittedName>
</protein>
<dbReference type="RefSeq" id="WP_018474845.1">
    <property type="nucleotide sequence ID" value="NZ_BMWX01000004.1"/>
</dbReference>
<dbReference type="Pfam" id="PF05336">
    <property type="entry name" value="rhaM"/>
    <property type="match status" value="1"/>
</dbReference>
<sequence length="114" mass="13684">MNKKYTLTLDLKNEPQLIKEYEAYHQEVWPEIKESILQAGIVNMEIYRWQNRLFMIMEVDNSFSFDKKSAMDASNPKVQEWETLMWKYQQSLPGVAEGEKWQLMDKIFELQEGN</sequence>
<dbReference type="Proteomes" id="UP000619457">
    <property type="component" value="Unassembled WGS sequence"/>
</dbReference>
<dbReference type="InterPro" id="IPR052996">
    <property type="entry name" value="Carb_Metab_Mutarotase"/>
</dbReference>
<evidence type="ECO:0000313" key="1">
    <source>
        <dbReference type="EMBL" id="GGZ31718.1"/>
    </source>
</evidence>
<gene>
    <name evidence="1" type="ORF">GCM10007049_26260</name>
</gene>
<reference evidence="1" key="2">
    <citation type="submission" date="2020-09" db="EMBL/GenBank/DDBJ databases">
        <authorList>
            <person name="Sun Q."/>
            <person name="Kim S."/>
        </authorList>
    </citation>
    <scope>NUCLEOTIDE SEQUENCE</scope>
    <source>
        <strain evidence="1">KCTC 12368</strain>
    </source>
</reference>
<dbReference type="InterPro" id="IPR011008">
    <property type="entry name" value="Dimeric_a/b-barrel"/>
</dbReference>
<dbReference type="AlphaFoldDB" id="A0A918Q2M4"/>
<dbReference type="SUPFAM" id="SSF54909">
    <property type="entry name" value="Dimeric alpha+beta barrel"/>
    <property type="match status" value="1"/>
</dbReference>
<accession>A0A918Q2M4</accession>
<dbReference type="Gene3D" id="3.30.70.100">
    <property type="match status" value="1"/>
</dbReference>